<proteinExistence type="predicted"/>
<dbReference type="Pfam" id="PF13843">
    <property type="entry name" value="DDE_Tnp_1_7"/>
    <property type="match status" value="1"/>
</dbReference>
<dbReference type="GO" id="GO:0043565">
    <property type="term" value="F:sequence-specific DNA binding"/>
    <property type="evidence" value="ECO:0007669"/>
    <property type="project" value="TreeGrafter"/>
</dbReference>
<dbReference type="PANTHER" id="PTHR47055:SF3">
    <property type="entry name" value="PHORBOL-ESTER_DAG-TYPE DOMAIN-CONTAINING PROTEIN"/>
    <property type="match status" value="1"/>
</dbReference>
<sequence>MPRKFLTAQETLNFLWALDDIDDEFFAGKSPVELFELICLKLIELTVEESIKYSKQKNNHVFEISMAEMKLFLGILFYSGYHILPQEKMYWENAPDIGTLILNKAMSKNRYYEIKKYLHFDDNLQLGLSARYFKVRQTKLFNNLEYFLNL</sequence>
<gene>
    <name evidence="2" type="ORF">AVEN_225347_1</name>
</gene>
<dbReference type="InterPro" id="IPR052638">
    <property type="entry name" value="PiggyBac_TE-derived"/>
</dbReference>
<evidence type="ECO:0000313" key="3">
    <source>
        <dbReference type="Proteomes" id="UP000499080"/>
    </source>
</evidence>
<dbReference type="Proteomes" id="UP000499080">
    <property type="component" value="Unassembled WGS sequence"/>
</dbReference>
<dbReference type="PANTHER" id="PTHR47055">
    <property type="entry name" value="DDE_TNP_1_7 DOMAIN-CONTAINING PROTEIN"/>
    <property type="match status" value="1"/>
</dbReference>
<dbReference type="InterPro" id="IPR029526">
    <property type="entry name" value="PGBD"/>
</dbReference>
<evidence type="ECO:0000259" key="1">
    <source>
        <dbReference type="Pfam" id="PF13843"/>
    </source>
</evidence>
<dbReference type="OrthoDB" id="10057240at2759"/>
<feature type="domain" description="PiggyBac transposable element-derived protein" evidence="1">
    <location>
        <begin position="30"/>
        <end position="137"/>
    </location>
</feature>
<comment type="caution">
    <text evidence="2">The sequence shown here is derived from an EMBL/GenBank/DDBJ whole genome shotgun (WGS) entry which is preliminary data.</text>
</comment>
<dbReference type="EMBL" id="BGPR01000022">
    <property type="protein sequence ID" value="GBL80702.1"/>
    <property type="molecule type" value="Genomic_DNA"/>
</dbReference>
<accession>A0A4Y2ALH6</accession>
<keyword evidence="3" id="KW-1185">Reference proteome</keyword>
<protein>
    <recommendedName>
        <fullName evidence="1">PiggyBac transposable element-derived protein domain-containing protein</fullName>
    </recommendedName>
</protein>
<name>A0A4Y2ALH6_ARAVE</name>
<evidence type="ECO:0000313" key="2">
    <source>
        <dbReference type="EMBL" id="GBL80702.1"/>
    </source>
</evidence>
<organism evidence="2 3">
    <name type="scientific">Araneus ventricosus</name>
    <name type="common">Orbweaver spider</name>
    <name type="synonym">Epeira ventricosa</name>
    <dbReference type="NCBI Taxonomy" id="182803"/>
    <lineage>
        <taxon>Eukaryota</taxon>
        <taxon>Metazoa</taxon>
        <taxon>Ecdysozoa</taxon>
        <taxon>Arthropoda</taxon>
        <taxon>Chelicerata</taxon>
        <taxon>Arachnida</taxon>
        <taxon>Araneae</taxon>
        <taxon>Araneomorphae</taxon>
        <taxon>Entelegynae</taxon>
        <taxon>Araneoidea</taxon>
        <taxon>Araneidae</taxon>
        <taxon>Araneus</taxon>
    </lineage>
</organism>
<reference evidence="2 3" key="1">
    <citation type="journal article" date="2019" name="Sci. Rep.">
        <title>Orb-weaving spider Araneus ventricosus genome elucidates the spidroin gene catalogue.</title>
        <authorList>
            <person name="Kono N."/>
            <person name="Nakamura H."/>
            <person name="Ohtoshi R."/>
            <person name="Moran D.A.P."/>
            <person name="Shinohara A."/>
            <person name="Yoshida Y."/>
            <person name="Fujiwara M."/>
            <person name="Mori M."/>
            <person name="Tomita M."/>
            <person name="Arakawa K."/>
        </authorList>
    </citation>
    <scope>NUCLEOTIDE SEQUENCE [LARGE SCALE GENOMIC DNA]</scope>
</reference>
<dbReference type="AlphaFoldDB" id="A0A4Y2ALH6"/>